<protein>
    <recommendedName>
        <fullName evidence="5">Organic solvent tolerance-like N-terminal domain-containing protein</fullName>
    </recommendedName>
</protein>
<feature type="signal peptide" evidence="2">
    <location>
        <begin position="1"/>
        <end position="23"/>
    </location>
</feature>
<dbReference type="AlphaFoldDB" id="A0A939TD93"/>
<name>A0A939TD93_9ACTN</name>
<evidence type="ECO:0000313" key="3">
    <source>
        <dbReference type="EMBL" id="MBO2452065.1"/>
    </source>
</evidence>
<evidence type="ECO:0000256" key="1">
    <source>
        <dbReference type="SAM" id="MobiDB-lite"/>
    </source>
</evidence>
<dbReference type="EMBL" id="JAGEOJ010000015">
    <property type="protein sequence ID" value="MBO2452065.1"/>
    <property type="molecule type" value="Genomic_DNA"/>
</dbReference>
<comment type="caution">
    <text evidence="3">The sequence shown here is derived from an EMBL/GenBank/DDBJ whole genome shotgun (WGS) entry which is preliminary data.</text>
</comment>
<organism evidence="3 4">
    <name type="scientific">Actinomadura barringtoniae</name>
    <dbReference type="NCBI Taxonomy" id="1427535"/>
    <lineage>
        <taxon>Bacteria</taxon>
        <taxon>Bacillati</taxon>
        <taxon>Actinomycetota</taxon>
        <taxon>Actinomycetes</taxon>
        <taxon>Streptosporangiales</taxon>
        <taxon>Thermomonosporaceae</taxon>
        <taxon>Actinomadura</taxon>
    </lineage>
</organism>
<evidence type="ECO:0000313" key="4">
    <source>
        <dbReference type="Proteomes" id="UP000669179"/>
    </source>
</evidence>
<evidence type="ECO:0008006" key="5">
    <source>
        <dbReference type="Google" id="ProtNLM"/>
    </source>
</evidence>
<evidence type="ECO:0000256" key="2">
    <source>
        <dbReference type="SAM" id="SignalP"/>
    </source>
</evidence>
<feature type="region of interest" description="Disordered" evidence="1">
    <location>
        <begin position="161"/>
        <end position="184"/>
    </location>
</feature>
<keyword evidence="2" id="KW-0732">Signal</keyword>
<gene>
    <name evidence="3" type="ORF">J4573_33605</name>
</gene>
<accession>A0A939TD93</accession>
<feature type="chain" id="PRO_5039642483" description="Organic solvent tolerance-like N-terminal domain-containing protein" evidence="2">
    <location>
        <begin position="24"/>
        <end position="184"/>
    </location>
</feature>
<proteinExistence type="predicted"/>
<reference evidence="3" key="1">
    <citation type="submission" date="2021-03" db="EMBL/GenBank/DDBJ databases">
        <authorList>
            <person name="Kanchanasin P."/>
            <person name="Saeng-In P."/>
            <person name="Phongsopitanun W."/>
            <person name="Yuki M."/>
            <person name="Kudo T."/>
            <person name="Ohkuma M."/>
            <person name="Tanasupawat S."/>
        </authorList>
    </citation>
    <scope>NUCLEOTIDE SEQUENCE</scope>
    <source>
        <strain evidence="3">GKU 128</strain>
    </source>
</reference>
<sequence>MVRVVRSLGLVAALAVCGAALQASDVPSHHPVMDSETTQQLTVAASSLVQQRSAALVQKERHDRSSPREVLGVRFSPKLVQAQDRAVHELENRNRAPVEGGPALLGAHTRLESGRAVRKGDRITLEAIERTEVEYENGRLSQSVRRRFEFTTRDEQITLVGERVVDPSAHPLNDADPGSDVPSH</sequence>
<dbReference type="Proteomes" id="UP000669179">
    <property type="component" value="Unassembled WGS sequence"/>
</dbReference>
<keyword evidence="4" id="KW-1185">Reference proteome</keyword>